<feature type="domain" description="SANT" evidence="3">
    <location>
        <begin position="29"/>
        <end position="68"/>
    </location>
</feature>
<organism evidence="5 6">
    <name type="scientific">Thraustotheca clavata</name>
    <dbReference type="NCBI Taxonomy" id="74557"/>
    <lineage>
        <taxon>Eukaryota</taxon>
        <taxon>Sar</taxon>
        <taxon>Stramenopiles</taxon>
        <taxon>Oomycota</taxon>
        <taxon>Saprolegniomycetes</taxon>
        <taxon>Saprolegniales</taxon>
        <taxon>Achlyaceae</taxon>
        <taxon>Thraustotheca</taxon>
    </lineage>
</organism>
<evidence type="ECO:0000313" key="5">
    <source>
        <dbReference type="EMBL" id="OQR92144.1"/>
    </source>
</evidence>
<dbReference type="PANTHER" id="PTHR16078">
    <property type="entry name" value="COILED-COIL DOMAIN-CONTAINING PROTEIN 87"/>
    <property type="match status" value="1"/>
</dbReference>
<dbReference type="SUPFAM" id="SSF46689">
    <property type="entry name" value="Homeodomain-like"/>
    <property type="match status" value="1"/>
</dbReference>
<feature type="domain" description="Myb-like" evidence="2">
    <location>
        <begin position="26"/>
        <end position="74"/>
    </location>
</feature>
<sequence>MVVDSSSSPRSTTSSSSSSSEMDLMKPVEGKGTWTKEEHDRFLKAIEMYPNGPWKAIAESMDLKSKLQDSRASQLLEPVRVPLKLQERLEKAQKRFMNKDDFFFDSTKGTNANTTASNKKHLPDVILRNKMMAFEAKWKCKNKTSAYFDPLDTSLDRLTIEERDEVMNRVQSKVEEITEHIEAKYRKKKHDLDHQGVFDTDTNFHRVQTMCLVEIQRKCNVDRIKEQVLEAFEHERNPLAAKPKSRKTPLNVIDVLLKDVDNIEAKGPKKLQRMLRNQNQEQPHESVQVPINNQTADIIETKTKAEIIVVVVPSTKPAPVRAMNEDLSEKKAFLNRHPQVLAVIATLRANDVASKRPRRRTIVRQGDDAASRPVTAISEWKERPKIFMDMGVRCTMELHHRSEKQLWDFTTILPDYSELHSRLAPLLNAWKERQERKPGEANSIGDEKCELLNDRRRRCDQEYFQRQTAIKERLRRDHAASAPVLPTINAVDPPIVHINTVAPPKENSLMEYRRALINSRPTTLLDVRLNQLVHRKLTRSISTTGTINLRNHQQKLPVGHRTLARSQARKKNAMTWEWQVAAPQETKELQPVISIPQQINQTAIQNENEASSSTSPSKAKLHRAPTMNLGDGQRVPLQSRLEQLWADLDMPYHLKLSMLEKYAMQEEPELFQTALLHWEKAAQVILLRERILGLLRSVHQSWLGNELKTMANKLDQMLLHKLHIALPLEWTPVIFETWATMALPIITERCQELSHRLYSVTGDELTFQGKRYPSES</sequence>
<evidence type="ECO:0000259" key="3">
    <source>
        <dbReference type="PROSITE" id="PS51293"/>
    </source>
</evidence>
<accession>A0A1V9Z2C5</accession>
<feature type="region of interest" description="Disordered" evidence="1">
    <location>
        <begin position="1"/>
        <end position="36"/>
    </location>
</feature>
<dbReference type="InterPro" id="IPR037383">
    <property type="entry name" value="CCDC87"/>
</dbReference>
<evidence type="ECO:0000313" key="6">
    <source>
        <dbReference type="Proteomes" id="UP000243217"/>
    </source>
</evidence>
<dbReference type="CDD" id="cd00167">
    <property type="entry name" value="SANT"/>
    <property type="match status" value="1"/>
</dbReference>
<protein>
    <submittedName>
        <fullName evidence="5">Uncharacterized protein</fullName>
    </submittedName>
</protein>
<dbReference type="InterPro" id="IPR017930">
    <property type="entry name" value="Myb_dom"/>
</dbReference>
<proteinExistence type="predicted"/>
<comment type="caution">
    <text evidence="5">The sequence shown here is derived from an EMBL/GenBank/DDBJ whole genome shotgun (WGS) entry which is preliminary data.</text>
</comment>
<feature type="domain" description="HTH myb-type" evidence="4">
    <location>
        <begin position="26"/>
        <end position="75"/>
    </location>
</feature>
<dbReference type="Pfam" id="PF00249">
    <property type="entry name" value="Myb_DNA-binding"/>
    <property type="match status" value="1"/>
</dbReference>
<feature type="compositionally biased region" description="Basic and acidic residues" evidence="1">
    <location>
        <begin position="23"/>
        <end position="36"/>
    </location>
</feature>
<dbReference type="OrthoDB" id="67750at2759"/>
<dbReference type="InterPro" id="IPR017884">
    <property type="entry name" value="SANT_dom"/>
</dbReference>
<reference evidence="5 6" key="1">
    <citation type="journal article" date="2014" name="Genome Biol. Evol.">
        <title>The secreted proteins of Achlya hypogyna and Thraustotheca clavata identify the ancestral oomycete secretome and reveal gene acquisitions by horizontal gene transfer.</title>
        <authorList>
            <person name="Misner I."/>
            <person name="Blouin N."/>
            <person name="Leonard G."/>
            <person name="Richards T.A."/>
            <person name="Lane C.E."/>
        </authorList>
    </citation>
    <scope>NUCLEOTIDE SEQUENCE [LARGE SCALE GENOMIC DNA]</scope>
    <source>
        <strain evidence="5 6">ATCC 34112</strain>
    </source>
</reference>
<dbReference type="EMBL" id="JNBS01002356">
    <property type="protein sequence ID" value="OQR92144.1"/>
    <property type="molecule type" value="Genomic_DNA"/>
</dbReference>
<gene>
    <name evidence="5" type="ORF">THRCLA_08788</name>
</gene>
<dbReference type="PROSITE" id="PS51294">
    <property type="entry name" value="HTH_MYB"/>
    <property type="match status" value="1"/>
</dbReference>
<dbReference type="InterPro" id="IPR001005">
    <property type="entry name" value="SANT/Myb"/>
</dbReference>
<dbReference type="AlphaFoldDB" id="A0A1V9Z2C5"/>
<name>A0A1V9Z2C5_9STRA</name>
<dbReference type="Gene3D" id="1.10.10.60">
    <property type="entry name" value="Homeodomain-like"/>
    <property type="match status" value="1"/>
</dbReference>
<evidence type="ECO:0000256" key="1">
    <source>
        <dbReference type="SAM" id="MobiDB-lite"/>
    </source>
</evidence>
<evidence type="ECO:0000259" key="2">
    <source>
        <dbReference type="PROSITE" id="PS50090"/>
    </source>
</evidence>
<dbReference type="Proteomes" id="UP000243217">
    <property type="component" value="Unassembled WGS sequence"/>
</dbReference>
<dbReference type="PROSITE" id="PS50090">
    <property type="entry name" value="MYB_LIKE"/>
    <property type="match status" value="1"/>
</dbReference>
<dbReference type="PROSITE" id="PS51293">
    <property type="entry name" value="SANT"/>
    <property type="match status" value="1"/>
</dbReference>
<dbReference type="SMART" id="SM00717">
    <property type="entry name" value="SANT"/>
    <property type="match status" value="1"/>
</dbReference>
<feature type="compositionally biased region" description="Low complexity" evidence="1">
    <location>
        <begin position="1"/>
        <end position="20"/>
    </location>
</feature>
<dbReference type="InterPro" id="IPR009057">
    <property type="entry name" value="Homeodomain-like_sf"/>
</dbReference>
<evidence type="ECO:0000259" key="4">
    <source>
        <dbReference type="PROSITE" id="PS51294"/>
    </source>
</evidence>
<dbReference type="PANTHER" id="PTHR16078:SF1">
    <property type="entry name" value="COILED-COIL DOMAIN-CONTAINING PROTEIN 87"/>
    <property type="match status" value="1"/>
</dbReference>
<keyword evidence="6" id="KW-1185">Reference proteome</keyword>